<dbReference type="RefSeq" id="WP_343886896.1">
    <property type="nucleotide sequence ID" value="NZ_BAAAKI010000025.1"/>
</dbReference>
<feature type="domain" description="GtrA/DPMS transmembrane" evidence="17">
    <location>
        <begin position="295"/>
        <end position="411"/>
    </location>
</feature>
<proteinExistence type="inferred from homology"/>
<evidence type="ECO:0000256" key="8">
    <source>
        <dbReference type="ARBA" id="ARBA00022692"/>
    </source>
</evidence>
<evidence type="ECO:0000256" key="12">
    <source>
        <dbReference type="ARBA" id="ARBA00023136"/>
    </source>
</evidence>
<evidence type="ECO:0000256" key="11">
    <source>
        <dbReference type="ARBA" id="ARBA00022989"/>
    </source>
</evidence>
<evidence type="ECO:0000256" key="15">
    <source>
        <dbReference type="SAM" id="Phobius"/>
    </source>
</evidence>
<feature type="transmembrane region" description="Helical" evidence="15">
    <location>
        <begin position="293"/>
        <end position="314"/>
    </location>
</feature>
<comment type="similarity">
    <text evidence="4">Belongs to the glycosyltransferase 2 family.</text>
</comment>
<accession>A0ABW1X309</accession>
<keyword evidence="9" id="KW-0256">Endoplasmic reticulum</keyword>
<feature type="transmembrane region" description="Helical" evidence="15">
    <location>
        <begin position="390"/>
        <end position="407"/>
    </location>
</feature>
<evidence type="ECO:0000256" key="2">
    <source>
        <dbReference type="ARBA" id="ARBA00004389"/>
    </source>
</evidence>
<feature type="region of interest" description="Disordered" evidence="14">
    <location>
        <begin position="1"/>
        <end position="21"/>
    </location>
</feature>
<evidence type="ECO:0000313" key="19">
    <source>
        <dbReference type="Proteomes" id="UP001596266"/>
    </source>
</evidence>
<reference evidence="19" key="1">
    <citation type="journal article" date="2019" name="Int. J. Syst. Evol. Microbiol.">
        <title>The Global Catalogue of Microorganisms (GCM) 10K type strain sequencing project: providing services to taxonomists for standard genome sequencing and annotation.</title>
        <authorList>
            <consortium name="The Broad Institute Genomics Platform"/>
            <consortium name="The Broad Institute Genome Sequencing Center for Infectious Disease"/>
            <person name="Wu L."/>
            <person name="Ma J."/>
        </authorList>
    </citation>
    <scope>NUCLEOTIDE SEQUENCE [LARGE SCALE GENOMIC DNA]</scope>
    <source>
        <strain evidence="19">CGMCC 1.15277</strain>
    </source>
</reference>
<keyword evidence="11 15" id="KW-1133">Transmembrane helix</keyword>
<dbReference type="EC" id="2.4.1.117" evidence="5"/>
<dbReference type="PANTHER" id="PTHR10859">
    <property type="entry name" value="GLYCOSYL TRANSFERASE"/>
    <property type="match status" value="1"/>
</dbReference>
<protein>
    <recommendedName>
        <fullName evidence="5">dolichyl-phosphate beta-glucosyltransferase</fullName>
        <ecNumber evidence="5">2.4.1.117</ecNumber>
    </recommendedName>
</protein>
<dbReference type="Pfam" id="PF04138">
    <property type="entry name" value="GtrA_DPMS_TM"/>
    <property type="match status" value="1"/>
</dbReference>
<sequence>MTMTEQTTAGALDTHELGTSPALGATASTRTAIVDIVIPVYNEQDDLEQSVRRLGEFLSDGFPYKWRITIADNASTDQTWAIASRLTRELPNVDAVHLDQKGRGRALKQVWLASDADVLAYMDVDLSTDLKALEPLVSSLVSGHSDVAIGSRLARGAHVVRGPKREFISRSYNLILRTALRASFTDAQCGFKAIRADVARQLLPLVEDTNWFFDTELLVLAQRAGLRTHEVPVDWVDDPGTTVHIVNTATEDLRGVARLIKGLTSGTIPLVEVREALHRPAAAPGTNALFGQLVRFCAVGVASTAAYFALYLLLRLGMGPQAANLLANLVTAVANTAVNRRLTFGVTSKQGLLRDHIGGLVAFGVATGMTSGALWLLHAGGRPGGRLMEVTVLAVASVAATAFRFVVLRRLMHHERSEEQMEADGLETLAA</sequence>
<dbReference type="InterPro" id="IPR035518">
    <property type="entry name" value="DPG_synthase"/>
</dbReference>
<keyword evidence="8 15" id="KW-0812">Transmembrane</keyword>
<dbReference type="SUPFAM" id="SSF53448">
    <property type="entry name" value="Nucleotide-diphospho-sugar transferases"/>
    <property type="match status" value="1"/>
</dbReference>
<evidence type="ECO:0000256" key="10">
    <source>
        <dbReference type="ARBA" id="ARBA00022968"/>
    </source>
</evidence>
<evidence type="ECO:0000256" key="5">
    <source>
        <dbReference type="ARBA" id="ARBA00012583"/>
    </source>
</evidence>
<evidence type="ECO:0000256" key="1">
    <source>
        <dbReference type="ARBA" id="ARBA00004141"/>
    </source>
</evidence>
<comment type="subcellular location">
    <subcellularLocation>
        <location evidence="2">Endoplasmic reticulum membrane</location>
        <topology evidence="2">Single-pass membrane protein</topology>
    </subcellularLocation>
    <subcellularLocation>
        <location evidence="1">Membrane</location>
        <topology evidence="1">Multi-pass membrane protein</topology>
    </subcellularLocation>
</comment>
<dbReference type="InterPro" id="IPR007267">
    <property type="entry name" value="GtrA_DPMS_TM"/>
</dbReference>
<evidence type="ECO:0000256" key="14">
    <source>
        <dbReference type="SAM" id="MobiDB-lite"/>
    </source>
</evidence>
<organism evidence="18 19">
    <name type="scientific">Luteococcus sanguinis</name>
    <dbReference type="NCBI Taxonomy" id="174038"/>
    <lineage>
        <taxon>Bacteria</taxon>
        <taxon>Bacillati</taxon>
        <taxon>Actinomycetota</taxon>
        <taxon>Actinomycetes</taxon>
        <taxon>Propionibacteriales</taxon>
        <taxon>Propionibacteriaceae</taxon>
        <taxon>Luteococcus</taxon>
    </lineage>
</organism>
<dbReference type="Pfam" id="PF00535">
    <property type="entry name" value="Glycos_transf_2"/>
    <property type="match status" value="1"/>
</dbReference>
<dbReference type="EMBL" id="JBHSUA010000024">
    <property type="protein sequence ID" value="MFC6397889.1"/>
    <property type="molecule type" value="Genomic_DNA"/>
</dbReference>
<evidence type="ECO:0000259" key="16">
    <source>
        <dbReference type="Pfam" id="PF00535"/>
    </source>
</evidence>
<dbReference type="Gene3D" id="3.90.550.10">
    <property type="entry name" value="Spore Coat Polysaccharide Biosynthesis Protein SpsA, Chain A"/>
    <property type="match status" value="1"/>
</dbReference>
<evidence type="ECO:0000256" key="13">
    <source>
        <dbReference type="ARBA" id="ARBA00045097"/>
    </source>
</evidence>
<evidence type="ECO:0000313" key="18">
    <source>
        <dbReference type="EMBL" id="MFC6397889.1"/>
    </source>
</evidence>
<keyword evidence="6" id="KW-0328">Glycosyltransferase</keyword>
<feature type="domain" description="Glycosyltransferase 2-like" evidence="16">
    <location>
        <begin position="36"/>
        <end position="202"/>
    </location>
</feature>
<keyword evidence="10" id="KW-0735">Signal-anchor</keyword>
<gene>
    <name evidence="18" type="ORF">ACFP57_12980</name>
</gene>
<dbReference type="Proteomes" id="UP001596266">
    <property type="component" value="Unassembled WGS sequence"/>
</dbReference>
<evidence type="ECO:0000256" key="9">
    <source>
        <dbReference type="ARBA" id="ARBA00022824"/>
    </source>
</evidence>
<name>A0ABW1X309_9ACTN</name>
<evidence type="ECO:0000256" key="7">
    <source>
        <dbReference type="ARBA" id="ARBA00022679"/>
    </source>
</evidence>
<comment type="pathway">
    <text evidence="3">Protein modification; protein glycosylation.</text>
</comment>
<evidence type="ECO:0000256" key="4">
    <source>
        <dbReference type="ARBA" id="ARBA00006739"/>
    </source>
</evidence>
<comment type="caution">
    <text evidence="18">The sequence shown here is derived from an EMBL/GenBank/DDBJ whole genome shotgun (WGS) entry which is preliminary data.</text>
</comment>
<evidence type="ECO:0000256" key="6">
    <source>
        <dbReference type="ARBA" id="ARBA00022676"/>
    </source>
</evidence>
<comment type="catalytic activity">
    <reaction evidence="13">
        <text>a di-trans,poly-cis-dolichyl phosphate + UDP-alpha-D-glucose = a di-trans,poly-cis-dolichyl beta-D-glucosyl phosphate + UDP</text>
        <dbReference type="Rhea" id="RHEA:15401"/>
        <dbReference type="Rhea" id="RHEA-COMP:19498"/>
        <dbReference type="Rhea" id="RHEA-COMP:19502"/>
        <dbReference type="ChEBI" id="CHEBI:57525"/>
        <dbReference type="ChEBI" id="CHEBI:57683"/>
        <dbReference type="ChEBI" id="CHEBI:58223"/>
        <dbReference type="ChEBI" id="CHEBI:58885"/>
        <dbReference type="EC" id="2.4.1.117"/>
    </reaction>
    <physiologicalReaction direction="left-to-right" evidence="13">
        <dbReference type="Rhea" id="RHEA:15402"/>
    </physiologicalReaction>
</comment>
<keyword evidence="12 15" id="KW-0472">Membrane</keyword>
<keyword evidence="7" id="KW-0808">Transferase</keyword>
<dbReference type="InterPro" id="IPR001173">
    <property type="entry name" value="Glyco_trans_2-like"/>
</dbReference>
<keyword evidence="19" id="KW-1185">Reference proteome</keyword>
<dbReference type="InterPro" id="IPR029044">
    <property type="entry name" value="Nucleotide-diphossugar_trans"/>
</dbReference>
<dbReference type="PANTHER" id="PTHR10859:SF91">
    <property type="entry name" value="DOLICHYL-PHOSPHATE BETA-GLUCOSYLTRANSFERASE"/>
    <property type="match status" value="1"/>
</dbReference>
<evidence type="ECO:0000259" key="17">
    <source>
        <dbReference type="Pfam" id="PF04138"/>
    </source>
</evidence>
<dbReference type="CDD" id="cd04188">
    <property type="entry name" value="DPG_synthase"/>
    <property type="match status" value="1"/>
</dbReference>
<feature type="transmembrane region" description="Helical" evidence="15">
    <location>
        <begin position="357"/>
        <end position="378"/>
    </location>
</feature>
<evidence type="ECO:0000256" key="3">
    <source>
        <dbReference type="ARBA" id="ARBA00004922"/>
    </source>
</evidence>